<dbReference type="EC" id="6.3.1.2" evidence="5"/>
<evidence type="ECO:0000259" key="3">
    <source>
        <dbReference type="PROSITE" id="PS51986"/>
    </source>
</evidence>
<dbReference type="PROSITE" id="PS51987">
    <property type="entry name" value="GS_CATALYTIC"/>
    <property type="match status" value="1"/>
</dbReference>
<dbReference type="GO" id="GO:0004356">
    <property type="term" value="F:glutamine synthetase activity"/>
    <property type="evidence" value="ECO:0007669"/>
    <property type="project" value="UniProtKB-EC"/>
</dbReference>
<comment type="caution">
    <text evidence="5">The sequence shown here is derived from an EMBL/GenBank/DDBJ whole genome shotgun (WGS) entry which is preliminary data.</text>
</comment>
<dbReference type="Gene3D" id="1.20.120.1560">
    <property type="match status" value="1"/>
</dbReference>
<dbReference type="InterPro" id="IPR008147">
    <property type="entry name" value="Gln_synt_N"/>
</dbReference>
<sequence length="720" mass="79467">MNQDFDVNSAARNWRVDAQQTATPSELVNSLFASDVLTLDQLKARLSKPDYRKLQATVERGETLDSSIADTVALAMKTWAMEKGATHYTHWFQPLTGSTAEKHDSFLNPAGDGVAIMSFSGKELIQAEPDASSFPSGGLRATFEARGYTAWDPSSPAFIIRHANGATLCIPSVFASWTGEALDLKIPLLRSIEALNKAVTPALELFGASEGTRVSSSLGAEQEYFLIAEEYYYRRPDLVMTGRTLFGAKPPRGQELEDHYFGAIPDRVLSFMTDAEMQLYALGIPVKTRHNEVAPGQFEIAPIFEHSNIAADHQQLIMQVLRTTARKYGLVCLMHEKPFAGVNGSGKHCNWSMATDAGENLLDPGDTPHENMQFLFFAAAVIKAVDDHQDLLRTCVASASNDHRLGANEAPPAILSIFLGSELTDIFERIVSGKGGRGKQTGLMGLGSSVLPEIPVHAGDRNRTSPFAFTGNKFEFRAVGSSQSISFPITVLNVIAADAITQLTADLQKRLGKKGATLEQAVTDVVKDTYKKYQRIVFNGDGYSTDWHEEAEKKRKLLNLRTTLDAVETLVSPKNLKLFGDFGVLNERELAARQEIMYDIYFKTVNIEGETTEYMAQTAILPAAFSYLAELGEVEVKSKAATGTTKELVQLSDTLYDALQELRQQNEALGGDEVHEKAHHMRDHVLPAMQQVRAAADRLERIVSQKHWPLPTYRQMLFVK</sequence>
<dbReference type="Pfam" id="PF12437">
    <property type="entry name" value="GSIII_N"/>
    <property type="match status" value="1"/>
</dbReference>
<keyword evidence="6" id="KW-1185">Reference proteome</keyword>
<dbReference type="InterPro" id="IPR014746">
    <property type="entry name" value="Gln_synth/guanido_kin_cat_dom"/>
</dbReference>
<dbReference type="PROSITE" id="PS51986">
    <property type="entry name" value="GS_BETA_GRASP"/>
    <property type="match status" value="1"/>
</dbReference>
<evidence type="ECO:0000313" key="6">
    <source>
        <dbReference type="Proteomes" id="UP001232163"/>
    </source>
</evidence>
<evidence type="ECO:0000256" key="2">
    <source>
        <dbReference type="RuleBase" id="RU000384"/>
    </source>
</evidence>
<dbReference type="Proteomes" id="UP001232163">
    <property type="component" value="Unassembled WGS sequence"/>
</dbReference>
<dbReference type="PANTHER" id="PTHR42974">
    <property type="entry name" value="GLUTAMINE SYNTHETASE"/>
    <property type="match status" value="1"/>
</dbReference>
<evidence type="ECO:0000313" key="5">
    <source>
        <dbReference type="EMBL" id="MDP9763367.1"/>
    </source>
</evidence>
<evidence type="ECO:0000256" key="1">
    <source>
        <dbReference type="PROSITE-ProRule" id="PRU01330"/>
    </source>
</evidence>
<reference evidence="5 6" key="1">
    <citation type="submission" date="2023-07" db="EMBL/GenBank/DDBJ databases">
        <title>Genomic Encyclopedia of Type Strains, Phase IV (KMG-IV): sequencing the most valuable type-strain genomes for metagenomic binning, comparative biology and taxonomic classification.</title>
        <authorList>
            <person name="Goeker M."/>
        </authorList>
    </citation>
    <scope>NUCLEOTIDE SEQUENCE [LARGE SCALE GENOMIC DNA]</scope>
    <source>
        <strain evidence="5 6">NIO-1023</strain>
    </source>
</reference>
<evidence type="ECO:0000259" key="4">
    <source>
        <dbReference type="PROSITE" id="PS51987"/>
    </source>
</evidence>
<dbReference type="InterPro" id="IPR052725">
    <property type="entry name" value="GS_Type-3"/>
</dbReference>
<dbReference type="RefSeq" id="WP_022801439.1">
    <property type="nucleotide sequence ID" value="NZ_JAURUR010000001.1"/>
</dbReference>
<dbReference type="PROSITE" id="PS00181">
    <property type="entry name" value="GLNA_ATP"/>
    <property type="match status" value="1"/>
</dbReference>
<gene>
    <name evidence="5" type="ORF">QO006_000780</name>
</gene>
<dbReference type="InterPro" id="IPR040577">
    <property type="entry name" value="Gln-synt_C"/>
</dbReference>
<comment type="similarity">
    <text evidence="1 2">Belongs to the glutamine synthetase family.</text>
</comment>
<feature type="domain" description="GS catalytic" evidence="4">
    <location>
        <begin position="184"/>
        <end position="620"/>
    </location>
</feature>
<dbReference type="InterPro" id="IPR008146">
    <property type="entry name" value="Gln_synth_cat_dom"/>
</dbReference>
<dbReference type="InterPro" id="IPR027303">
    <property type="entry name" value="Gln_synth_gly_rich_site"/>
</dbReference>
<dbReference type="Pfam" id="PF18318">
    <property type="entry name" value="Gln-synt_C-ter"/>
    <property type="match status" value="1"/>
</dbReference>
<keyword evidence="5" id="KW-0436">Ligase</keyword>
<dbReference type="SUPFAM" id="SSF55931">
    <property type="entry name" value="Glutamine synthetase/guanido kinase"/>
    <property type="match status" value="1"/>
</dbReference>
<proteinExistence type="inferred from homology"/>
<dbReference type="Pfam" id="PF00120">
    <property type="entry name" value="Gln-synt_C"/>
    <property type="match status" value="1"/>
</dbReference>
<organism evidence="5 6">
    <name type="scientific">Deinococcus enclensis</name>
    <dbReference type="NCBI Taxonomy" id="1049582"/>
    <lineage>
        <taxon>Bacteria</taxon>
        <taxon>Thermotogati</taxon>
        <taxon>Deinococcota</taxon>
        <taxon>Deinococci</taxon>
        <taxon>Deinococcales</taxon>
        <taxon>Deinococcaceae</taxon>
        <taxon>Deinococcus</taxon>
    </lineage>
</organism>
<accession>A0ABT9M9W3</accession>
<protein>
    <submittedName>
        <fullName evidence="5">Glutamine synthetase</fullName>
        <ecNumber evidence="5">6.3.1.2</ecNumber>
    </submittedName>
</protein>
<feature type="domain" description="GS beta-grasp" evidence="3">
    <location>
        <begin position="86"/>
        <end position="179"/>
    </location>
</feature>
<dbReference type="SMART" id="SM01230">
    <property type="entry name" value="Gln-synt_C"/>
    <property type="match status" value="1"/>
</dbReference>
<dbReference type="Gene3D" id="3.30.590.10">
    <property type="entry name" value="Glutamine synthetase/guanido kinase, catalytic domain"/>
    <property type="match status" value="1"/>
</dbReference>
<name>A0ABT9M9W3_9DEIO</name>
<dbReference type="PANTHER" id="PTHR42974:SF1">
    <property type="entry name" value="TYPE-3 GLUTAMINE SYNTHETASE"/>
    <property type="match status" value="1"/>
</dbReference>
<dbReference type="InterPro" id="IPR022147">
    <property type="entry name" value="GSIII_N"/>
</dbReference>
<dbReference type="EMBL" id="JAURUR010000001">
    <property type="protein sequence ID" value="MDP9763367.1"/>
    <property type="molecule type" value="Genomic_DNA"/>
</dbReference>